<accession>A0A2L0V0Q3</accession>
<evidence type="ECO:0000313" key="1">
    <source>
        <dbReference type="EMBL" id="AUZ95367.1"/>
    </source>
</evidence>
<dbReference type="GeneID" id="40088611"/>
<dbReference type="EMBL" id="MF403008">
    <property type="protein sequence ID" value="AUZ95367.1"/>
    <property type="molecule type" value="Genomic_DNA"/>
</dbReference>
<name>A0A2L0V0Q3_9CAUD</name>
<reference evidence="1 2" key="1">
    <citation type="submission" date="2017-06" db="EMBL/GenBank/DDBJ databases">
        <authorList>
            <person name="Kim H.J."/>
            <person name="Triplett B.A."/>
        </authorList>
    </citation>
    <scope>NUCLEOTIDE SEQUENCE [LARGE SCALE GENOMIC DNA]</scope>
</reference>
<evidence type="ECO:0000313" key="2">
    <source>
        <dbReference type="Proteomes" id="UP000223025"/>
    </source>
</evidence>
<dbReference type="Proteomes" id="UP000223025">
    <property type="component" value="Segment"/>
</dbReference>
<organism evidence="1 2">
    <name type="scientific">Agrobacterium phage Atu_ph07</name>
    <dbReference type="NCBI Taxonomy" id="2024264"/>
    <lineage>
        <taxon>Viruses</taxon>
        <taxon>Duplodnaviria</taxon>
        <taxon>Heunggongvirae</taxon>
        <taxon>Uroviricota</taxon>
        <taxon>Caudoviricetes</taxon>
        <taxon>Polybotosvirus</taxon>
        <taxon>Polybotosvirus Atuph07</taxon>
    </lineage>
</organism>
<dbReference type="RefSeq" id="YP_009612273.1">
    <property type="nucleotide sequence ID" value="NC_042013.1"/>
</dbReference>
<protein>
    <submittedName>
        <fullName evidence="1">Uncharacterized protein</fullName>
    </submittedName>
</protein>
<dbReference type="KEGG" id="vg:40088611"/>
<sequence>MEEFKKLRSRFEDEMTDMIGEKIAFTEIDTYDLNTSRSATWFRIGGTYYFTNKEYAVHANFIAGIIKNEFS</sequence>
<keyword evidence="2" id="KW-1185">Reference proteome</keyword>
<proteinExistence type="predicted"/>